<evidence type="ECO:0000256" key="2">
    <source>
        <dbReference type="ARBA" id="ARBA00004401"/>
    </source>
</evidence>
<dbReference type="InterPro" id="IPR036286">
    <property type="entry name" value="LexA/Signal_pep-like_sf"/>
</dbReference>
<keyword evidence="4 7" id="KW-0645">Protease</keyword>
<proteinExistence type="inferred from homology"/>
<comment type="subcellular location">
    <subcellularLocation>
        <location evidence="2">Cell membrane</location>
        <topology evidence="2">Single-pass type II membrane protein</topology>
    </subcellularLocation>
    <subcellularLocation>
        <location evidence="8">Membrane</location>
        <topology evidence="8">Single-pass type II membrane protein</topology>
    </subcellularLocation>
</comment>
<comment type="caution">
    <text evidence="11">The sequence shown here is derived from an EMBL/GenBank/DDBJ whole genome shotgun (WGS) entry which is preliminary data.</text>
</comment>
<dbReference type="SUPFAM" id="SSF51306">
    <property type="entry name" value="LexA/Signal peptidase"/>
    <property type="match status" value="1"/>
</dbReference>
<dbReference type="CDD" id="cd06530">
    <property type="entry name" value="S26_SPase_I"/>
    <property type="match status" value="1"/>
</dbReference>
<reference evidence="11 12" key="1">
    <citation type="submission" date="2017-05" db="EMBL/GenBank/DDBJ databases">
        <title>Vagococcus spp. assemblies.</title>
        <authorList>
            <person name="Gulvik C.A."/>
        </authorList>
    </citation>
    <scope>NUCLEOTIDE SEQUENCE [LARGE SCALE GENOMIC DNA]</scope>
    <source>
        <strain evidence="11 12">NCFB 2777</strain>
    </source>
</reference>
<dbReference type="GO" id="GO:0009003">
    <property type="term" value="F:signal peptidase activity"/>
    <property type="evidence" value="ECO:0007669"/>
    <property type="project" value="UniProtKB-EC"/>
</dbReference>
<dbReference type="AlphaFoldDB" id="A0A429ZU43"/>
<evidence type="ECO:0000256" key="5">
    <source>
        <dbReference type="ARBA" id="ARBA00022801"/>
    </source>
</evidence>
<name>A0A429ZU43_9ENTE</name>
<dbReference type="InterPro" id="IPR019533">
    <property type="entry name" value="Peptidase_S26"/>
</dbReference>
<dbReference type="EMBL" id="NGJU01000003">
    <property type="protein sequence ID" value="RST97244.1"/>
    <property type="molecule type" value="Genomic_DNA"/>
</dbReference>
<feature type="active site" evidence="6">
    <location>
        <position position="157"/>
    </location>
</feature>
<dbReference type="Gene3D" id="2.10.109.10">
    <property type="entry name" value="Umud Fragment, subunit A"/>
    <property type="match status" value="1"/>
</dbReference>
<feature type="domain" description="Peptidase S26" evidence="10">
    <location>
        <begin position="95"/>
        <end position="254"/>
    </location>
</feature>
<comment type="similarity">
    <text evidence="8">Belongs to the peptidase S26 family.</text>
</comment>
<dbReference type="PANTHER" id="PTHR43390:SF8">
    <property type="entry name" value="SIGNAL PEPTIDASE I"/>
    <property type="match status" value="1"/>
</dbReference>
<keyword evidence="5 7" id="KW-0378">Hydrolase</keyword>
<dbReference type="InterPro" id="IPR019756">
    <property type="entry name" value="Pept_S26A_signal_pept_1_Ser-AS"/>
</dbReference>
<evidence type="ECO:0000256" key="4">
    <source>
        <dbReference type="ARBA" id="ARBA00022670"/>
    </source>
</evidence>
<dbReference type="OrthoDB" id="2188996at2"/>
<gene>
    <name evidence="11" type="ORF">CBF35_03070</name>
</gene>
<feature type="active site" evidence="6">
    <location>
        <position position="118"/>
    </location>
</feature>
<dbReference type="PANTHER" id="PTHR43390">
    <property type="entry name" value="SIGNAL PEPTIDASE I"/>
    <property type="match status" value="1"/>
</dbReference>
<keyword evidence="7" id="KW-0812">Transmembrane</keyword>
<dbReference type="PROSITE" id="PS00760">
    <property type="entry name" value="SPASE_I_2"/>
    <property type="match status" value="1"/>
</dbReference>
<dbReference type="InterPro" id="IPR000223">
    <property type="entry name" value="Pept_S26A_signal_pept_1"/>
</dbReference>
<dbReference type="PROSITE" id="PS00501">
    <property type="entry name" value="SPASE_I_1"/>
    <property type="match status" value="1"/>
</dbReference>
<dbReference type="NCBIfam" id="TIGR02227">
    <property type="entry name" value="sigpep_I_bact"/>
    <property type="match status" value="1"/>
</dbReference>
<feature type="region of interest" description="Disordered" evidence="9">
    <location>
        <begin position="19"/>
        <end position="71"/>
    </location>
</feature>
<evidence type="ECO:0000256" key="3">
    <source>
        <dbReference type="ARBA" id="ARBA00013208"/>
    </source>
</evidence>
<dbReference type="Proteomes" id="UP000287239">
    <property type="component" value="Unassembled WGS sequence"/>
</dbReference>
<dbReference type="EC" id="3.4.21.89" evidence="3 7"/>
<keyword evidence="12" id="KW-1185">Reference proteome</keyword>
<keyword evidence="7" id="KW-1133">Transmembrane helix</keyword>
<evidence type="ECO:0000313" key="12">
    <source>
        <dbReference type="Proteomes" id="UP000287239"/>
    </source>
</evidence>
<evidence type="ECO:0000256" key="1">
    <source>
        <dbReference type="ARBA" id="ARBA00000677"/>
    </source>
</evidence>
<sequence>MMSVKKRKRKQRDSSEILDEFIDDTLRPSSTKRRRKRRSTTTSDPENTSKKTSSSQSGKRRRRRHLSAEEKLAQQKIARRKKVKKIFDGLLIGLFLVIFCSMLVFYLKFDRAEVVSGSMEPTLMTNEKVIIINGKEVKPFNMLVFYPPSTTKDKYVKRVIGLPGDELEFKEDKLFINGKEYSEPYLDSNKEAYQKEHPGESYTKDFQLDMIPGVTSGTTKIPKDMYLVLGDNRQNSQDSRYIGLIPKENVIGVVWKKTSLNKK</sequence>
<organism evidence="11 12">
    <name type="scientific">Vagococcus salmoninarum</name>
    <dbReference type="NCBI Taxonomy" id="2739"/>
    <lineage>
        <taxon>Bacteria</taxon>
        <taxon>Bacillati</taxon>
        <taxon>Bacillota</taxon>
        <taxon>Bacilli</taxon>
        <taxon>Lactobacillales</taxon>
        <taxon>Enterococcaceae</taxon>
        <taxon>Vagococcus</taxon>
    </lineage>
</organism>
<dbReference type="PROSITE" id="PS00761">
    <property type="entry name" value="SPASE_I_3"/>
    <property type="match status" value="1"/>
</dbReference>
<keyword evidence="7" id="KW-0472">Membrane</keyword>
<evidence type="ECO:0000313" key="11">
    <source>
        <dbReference type="EMBL" id="RST97244.1"/>
    </source>
</evidence>
<dbReference type="InterPro" id="IPR019758">
    <property type="entry name" value="Pept_S26A_signal_pept_1_CS"/>
</dbReference>
<evidence type="ECO:0000256" key="7">
    <source>
        <dbReference type="RuleBase" id="RU003993"/>
    </source>
</evidence>
<comment type="catalytic activity">
    <reaction evidence="1 7">
        <text>Cleavage of hydrophobic, N-terminal signal or leader sequences from secreted and periplasmic proteins.</text>
        <dbReference type="EC" id="3.4.21.89"/>
    </reaction>
</comment>
<evidence type="ECO:0000256" key="8">
    <source>
        <dbReference type="RuleBase" id="RU362042"/>
    </source>
</evidence>
<dbReference type="GO" id="GO:0006465">
    <property type="term" value="P:signal peptide processing"/>
    <property type="evidence" value="ECO:0007669"/>
    <property type="project" value="InterPro"/>
</dbReference>
<dbReference type="GO" id="GO:0004252">
    <property type="term" value="F:serine-type endopeptidase activity"/>
    <property type="evidence" value="ECO:0007669"/>
    <property type="project" value="InterPro"/>
</dbReference>
<protein>
    <recommendedName>
        <fullName evidence="3 7">Signal peptidase I</fullName>
        <ecNumber evidence="3 7">3.4.21.89</ecNumber>
    </recommendedName>
</protein>
<feature type="compositionally biased region" description="Basic residues" evidence="9">
    <location>
        <begin position="30"/>
        <end position="39"/>
    </location>
</feature>
<dbReference type="Pfam" id="PF10502">
    <property type="entry name" value="Peptidase_S26"/>
    <property type="match status" value="1"/>
</dbReference>
<feature type="transmembrane region" description="Helical" evidence="7">
    <location>
        <begin position="86"/>
        <end position="107"/>
    </location>
</feature>
<dbReference type="GO" id="GO:0005886">
    <property type="term" value="C:plasma membrane"/>
    <property type="evidence" value="ECO:0007669"/>
    <property type="project" value="UniProtKB-SubCell"/>
</dbReference>
<dbReference type="PRINTS" id="PR00727">
    <property type="entry name" value="LEADERPTASE"/>
</dbReference>
<dbReference type="InterPro" id="IPR019757">
    <property type="entry name" value="Pept_S26A_signal_pept_1_Lys-AS"/>
</dbReference>
<evidence type="ECO:0000256" key="9">
    <source>
        <dbReference type="SAM" id="MobiDB-lite"/>
    </source>
</evidence>
<evidence type="ECO:0000259" key="10">
    <source>
        <dbReference type="Pfam" id="PF10502"/>
    </source>
</evidence>
<evidence type="ECO:0000256" key="6">
    <source>
        <dbReference type="PIRSR" id="PIRSR600223-1"/>
    </source>
</evidence>
<accession>A0A429ZU43</accession>